<name>A0ABW4ERK0_9PSEU</name>
<accession>A0ABW4ERK0</accession>
<reference evidence="3" key="1">
    <citation type="journal article" date="2019" name="Int. J. Syst. Evol. Microbiol.">
        <title>The Global Catalogue of Microorganisms (GCM) 10K type strain sequencing project: providing services to taxonomists for standard genome sequencing and annotation.</title>
        <authorList>
            <consortium name="The Broad Institute Genomics Platform"/>
            <consortium name="The Broad Institute Genome Sequencing Center for Infectious Disease"/>
            <person name="Wu L."/>
            <person name="Ma J."/>
        </authorList>
    </citation>
    <scope>NUCLEOTIDE SEQUENCE [LARGE SCALE GENOMIC DNA]</scope>
    <source>
        <strain evidence="3">CCM 7043</strain>
    </source>
</reference>
<proteinExistence type="predicted"/>
<keyword evidence="3" id="KW-1185">Reference proteome</keyword>
<evidence type="ECO:0000313" key="3">
    <source>
        <dbReference type="Proteomes" id="UP001597114"/>
    </source>
</evidence>
<dbReference type="RefSeq" id="WP_344720893.1">
    <property type="nucleotide sequence ID" value="NZ_BAAAUS010000007.1"/>
</dbReference>
<sequence>MLLHTFTVADTADPTTGRAKSRHEWIRNTVEPAVTAEEVGLDIARAGAG</sequence>
<evidence type="ECO:0000313" key="2">
    <source>
        <dbReference type="EMBL" id="MFD1517413.1"/>
    </source>
</evidence>
<feature type="region of interest" description="Disordered" evidence="1">
    <location>
        <begin position="1"/>
        <end position="20"/>
    </location>
</feature>
<dbReference type="Proteomes" id="UP001597114">
    <property type="component" value="Unassembled WGS sequence"/>
</dbReference>
<gene>
    <name evidence="2" type="ORF">ACFSJD_07945</name>
</gene>
<dbReference type="EMBL" id="JBHUCO010000009">
    <property type="protein sequence ID" value="MFD1517413.1"/>
    <property type="molecule type" value="Genomic_DNA"/>
</dbReference>
<protein>
    <submittedName>
        <fullName evidence="2">Uncharacterized protein</fullName>
    </submittedName>
</protein>
<evidence type="ECO:0000256" key="1">
    <source>
        <dbReference type="SAM" id="MobiDB-lite"/>
    </source>
</evidence>
<organism evidence="2 3">
    <name type="scientific">Pseudonocardia yunnanensis</name>
    <dbReference type="NCBI Taxonomy" id="58107"/>
    <lineage>
        <taxon>Bacteria</taxon>
        <taxon>Bacillati</taxon>
        <taxon>Actinomycetota</taxon>
        <taxon>Actinomycetes</taxon>
        <taxon>Pseudonocardiales</taxon>
        <taxon>Pseudonocardiaceae</taxon>
        <taxon>Pseudonocardia</taxon>
    </lineage>
</organism>
<comment type="caution">
    <text evidence="2">The sequence shown here is derived from an EMBL/GenBank/DDBJ whole genome shotgun (WGS) entry which is preliminary data.</text>
</comment>